<organism evidence="8 9">
    <name type="scientific">Coniochaeta ligniaria NRRL 30616</name>
    <dbReference type="NCBI Taxonomy" id="1408157"/>
    <lineage>
        <taxon>Eukaryota</taxon>
        <taxon>Fungi</taxon>
        <taxon>Dikarya</taxon>
        <taxon>Ascomycota</taxon>
        <taxon>Pezizomycotina</taxon>
        <taxon>Sordariomycetes</taxon>
        <taxon>Sordariomycetidae</taxon>
        <taxon>Coniochaetales</taxon>
        <taxon>Coniochaetaceae</taxon>
        <taxon>Coniochaeta</taxon>
    </lineage>
</organism>
<dbReference type="CDD" id="cd13910">
    <property type="entry name" value="CuRO_3_MCO_like_4"/>
    <property type="match status" value="1"/>
</dbReference>
<evidence type="ECO:0000256" key="3">
    <source>
        <dbReference type="ARBA" id="ARBA00023002"/>
    </source>
</evidence>
<gene>
    <name evidence="8" type="ORF">CONLIGDRAFT_567606</name>
</gene>
<dbReference type="InterPro" id="IPR011706">
    <property type="entry name" value="Cu-oxidase_C"/>
</dbReference>
<evidence type="ECO:0008006" key="10">
    <source>
        <dbReference type="Google" id="ProtNLM"/>
    </source>
</evidence>
<dbReference type="CDD" id="cd13857">
    <property type="entry name" value="CuRO_1_Diphenol_Ox"/>
    <property type="match status" value="1"/>
</dbReference>
<dbReference type="Gene3D" id="2.60.40.420">
    <property type="entry name" value="Cupredoxins - blue copper proteins"/>
    <property type="match status" value="3"/>
</dbReference>
<reference evidence="8 9" key="1">
    <citation type="submission" date="2016-10" db="EMBL/GenBank/DDBJ databases">
        <title>Draft genome sequence of Coniochaeta ligniaria NRRL30616, a lignocellulolytic fungus for bioabatement of inhibitors in plant biomass hydrolysates.</title>
        <authorList>
            <consortium name="DOE Joint Genome Institute"/>
            <person name="Jimenez D.J."/>
            <person name="Hector R.E."/>
            <person name="Riley R."/>
            <person name="Sun H."/>
            <person name="Grigoriev I.V."/>
            <person name="Van Elsas J.D."/>
            <person name="Nichols N.N."/>
        </authorList>
    </citation>
    <scope>NUCLEOTIDE SEQUENCE [LARGE SCALE GENOMIC DNA]</scope>
    <source>
        <strain evidence="8 9">NRRL 30616</strain>
    </source>
</reference>
<keyword evidence="4" id="KW-0186">Copper</keyword>
<keyword evidence="3" id="KW-0560">Oxidoreductase</keyword>
<feature type="domain" description="Plastocyanin-like" evidence="7">
    <location>
        <begin position="43"/>
        <end position="158"/>
    </location>
</feature>
<dbReference type="SUPFAM" id="SSF49503">
    <property type="entry name" value="Cupredoxins"/>
    <property type="match status" value="3"/>
</dbReference>
<dbReference type="PANTHER" id="PTHR11709">
    <property type="entry name" value="MULTI-COPPER OXIDASE"/>
    <property type="match status" value="1"/>
</dbReference>
<evidence type="ECO:0000256" key="1">
    <source>
        <dbReference type="ARBA" id="ARBA00010609"/>
    </source>
</evidence>
<comment type="similarity">
    <text evidence="1">Belongs to the multicopper oxidase family.</text>
</comment>
<evidence type="ECO:0000313" key="9">
    <source>
        <dbReference type="Proteomes" id="UP000182658"/>
    </source>
</evidence>
<evidence type="ECO:0000313" key="8">
    <source>
        <dbReference type="EMBL" id="OIW34384.1"/>
    </source>
</evidence>
<dbReference type="InterPro" id="IPR008972">
    <property type="entry name" value="Cupredoxin"/>
</dbReference>
<feature type="domain" description="Plastocyanin-like" evidence="6">
    <location>
        <begin position="424"/>
        <end position="564"/>
    </location>
</feature>
<dbReference type="AlphaFoldDB" id="A0A1J7JWE3"/>
<evidence type="ECO:0000256" key="4">
    <source>
        <dbReference type="ARBA" id="ARBA00023008"/>
    </source>
</evidence>
<dbReference type="PROSITE" id="PS00080">
    <property type="entry name" value="MULTICOPPER_OXIDASE2"/>
    <property type="match status" value="1"/>
</dbReference>
<evidence type="ECO:0000256" key="2">
    <source>
        <dbReference type="ARBA" id="ARBA00022723"/>
    </source>
</evidence>
<dbReference type="Proteomes" id="UP000182658">
    <property type="component" value="Unassembled WGS sequence"/>
</dbReference>
<dbReference type="InterPro" id="IPR001117">
    <property type="entry name" value="Cu-oxidase_2nd"/>
</dbReference>
<protein>
    <recommendedName>
        <fullName evidence="10">Multicopper oxidase</fullName>
    </recommendedName>
</protein>
<dbReference type="GO" id="GO:0016491">
    <property type="term" value="F:oxidoreductase activity"/>
    <property type="evidence" value="ECO:0007669"/>
    <property type="project" value="UniProtKB-KW"/>
</dbReference>
<evidence type="ECO:0000259" key="6">
    <source>
        <dbReference type="Pfam" id="PF07731"/>
    </source>
</evidence>
<dbReference type="OrthoDB" id="2121828at2759"/>
<accession>A0A1J7JWE3</accession>
<dbReference type="InterPro" id="IPR002355">
    <property type="entry name" value="Cu_oxidase_Cu_BS"/>
</dbReference>
<dbReference type="EMBL" id="KV875093">
    <property type="protein sequence ID" value="OIW34384.1"/>
    <property type="molecule type" value="Genomic_DNA"/>
</dbReference>
<keyword evidence="9" id="KW-1185">Reference proteome</keyword>
<name>A0A1J7JWE3_9PEZI</name>
<dbReference type="InterPro" id="IPR045087">
    <property type="entry name" value="Cu-oxidase_fam"/>
</dbReference>
<dbReference type="Pfam" id="PF07732">
    <property type="entry name" value="Cu-oxidase_3"/>
    <property type="match status" value="1"/>
</dbReference>
<feature type="domain" description="Plastocyanin-like" evidence="5">
    <location>
        <begin position="171"/>
        <end position="313"/>
    </location>
</feature>
<dbReference type="STRING" id="1408157.A0A1J7JWE3"/>
<dbReference type="GO" id="GO:0005507">
    <property type="term" value="F:copper ion binding"/>
    <property type="evidence" value="ECO:0007669"/>
    <property type="project" value="InterPro"/>
</dbReference>
<sequence>MYVRNRAEDATPASFRRPGSDYVLSSDWDFKAPPQIREYNWTIQEIEANPDGVFRPMLTINGMFPGELIRCNEGDTIVVNVVNHGVNATAIHFHGIFQNGTNHMDGVPGVTQCPIASGGSFRYEFTVDGQAGTYFYHAHQAAQALDGLVGPFVVHARDEKENPANTYTSDRVVLVQDWYYDMSSGLLKEKLSPGYEGAPIPDGALINGANKVDCSLHPERRCDSSTASFASLDLAPNENHRLRIVNVGAFAWFQITVDEHHDLPVVEIDGTNIEPAPESSILIAPGQRYSVILSANQSAQDAYWFRARMMKHCFSENVMPQEGFQEVQAVVRYTSAATGVSKDDAALPTTSPNGNHAVECRDMNTVRTYTPTPPNPAPESAHHSYYLRVNIQIGAWRLERGVLNTSSYRPNLSSPTLHRVVSGLTAGNPSYRVAQGVNSLAFDPARELVISHSGPAEVVDVVLQNFDEGNHPFHLHGHKFFVLGAGHGYFPGYAALGLKPEGKGLLDPNNGTVVANPVRRDVGTVEGFGWSLVRFVADNPGVWLFHCHLAWHSESGMAMQFVSRLDVLGNWTLPAANRGLCEVAGEELRKGAAPDDSIWYDDS</sequence>
<dbReference type="Pfam" id="PF07731">
    <property type="entry name" value="Cu-oxidase_2"/>
    <property type="match status" value="1"/>
</dbReference>
<dbReference type="Pfam" id="PF00394">
    <property type="entry name" value="Cu-oxidase"/>
    <property type="match status" value="1"/>
</dbReference>
<proteinExistence type="inferred from homology"/>
<dbReference type="InParanoid" id="A0A1J7JWE3"/>
<dbReference type="InterPro" id="IPR011707">
    <property type="entry name" value="Cu-oxidase-like_N"/>
</dbReference>
<evidence type="ECO:0000259" key="7">
    <source>
        <dbReference type="Pfam" id="PF07732"/>
    </source>
</evidence>
<evidence type="ECO:0000259" key="5">
    <source>
        <dbReference type="Pfam" id="PF00394"/>
    </source>
</evidence>
<dbReference type="PANTHER" id="PTHR11709:SF414">
    <property type="entry name" value="ADR239WP"/>
    <property type="match status" value="1"/>
</dbReference>
<keyword evidence="2" id="KW-0479">Metal-binding</keyword>